<evidence type="ECO:0000256" key="1">
    <source>
        <dbReference type="SAM" id="SignalP"/>
    </source>
</evidence>
<evidence type="ECO:0000313" key="3">
    <source>
        <dbReference type="EMBL" id="ADN14364.1"/>
    </source>
</evidence>
<dbReference type="NCBIfam" id="TIGR02595">
    <property type="entry name" value="PEP_CTERM"/>
    <property type="match status" value="1"/>
</dbReference>
<dbReference type="Pfam" id="PF04862">
    <property type="entry name" value="DUF642"/>
    <property type="match status" value="1"/>
</dbReference>
<evidence type="ECO:0000259" key="2">
    <source>
        <dbReference type="Pfam" id="PF04862"/>
    </source>
</evidence>
<dbReference type="Gene3D" id="2.60.120.260">
    <property type="entry name" value="Galactose-binding domain-like"/>
    <property type="match status" value="1"/>
</dbReference>
<dbReference type="InterPro" id="IPR006946">
    <property type="entry name" value="DGR2-like_dom"/>
</dbReference>
<keyword evidence="1" id="KW-0732">Signal</keyword>
<feature type="chain" id="PRO_5003141324" description="DUF642 domain-containing protein" evidence="1">
    <location>
        <begin position="31"/>
        <end position="224"/>
    </location>
</feature>
<protein>
    <recommendedName>
        <fullName evidence="2">DUF642 domain-containing protein</fullName>
    </recommendedName>
</protein>
<evidence type="ECO:0000313" key="4">
    <source>
        <dbReference type="Proteomes" id="UP000008206"/>
    </source>
</evidence>
<organism evidence="3 4">
    <name type="scientific">Gloeothece verrucosa (strain PCC 7822)</name>
    <name type="common">Cyanothece sp. (strain PCC 7822)</name>
    <dbReference type="NCBI Taxonomy" id="497965"/>
    <lineage>
        <taxon>Bacteria</taxon>
        <taxon>Bacillati</taxon>
        <taxon>Cyanobacteriota</taxon>
        <taxon>Cyanophyceae</taxon>
        <taxon>Oscillatoriophycideae</taxon>
        <taxon>Chroococcales</taxon>
        <taxon>Aphanothecaceae</taxon>
        <taxon>Gloeothece</taxon>
        <taxon>Gloeothece verrucosa</taxon>
    </lineage>
</organism>
<feature type="signal peptide" evidence="1">
    <location>
        <begin position="1"/>
        <end position="30"/>
    </location>
</feature>
<proteinExistence type="predicted"/>
<dbReference type="AlphaFoldDB" id="E0UFY1"/>
<dbReference type="InterPro" id="IPR013424">
    <property type="entry name" value="Ice-binding_C"/>
</dbReference>
<dbReference type="Proteomes" id="UP000008206">
    <property type="component" value="Chromosome"/>
</dbReference>
<name>E0UFY1_GLOV7</name>
<sequence>MKNNRIFKLVAVTSSLLALNVLFSSSQAQAANLVINSGFEQPAINPGTFIISNSVPGWTRSSISSGSGIELQNNVAGSPFEGNQFLELDSNGTTNIYQDITTSIGSIYNLSFAYSARPTVLNNSVDVYWGGNLVTKLNANGTLLSKTNWNVYNFSLQAKGTTTRLEFRSQGLQPSDGLGGYIDDVSVVPVSVPEPSTTLALAIGIAFASASKSKFFKKQDHDQT</sequence>
<keyword evidence="4" id="KW-1185">Reference proteome</keyword>
<dbReference type="OrthoDB" id="516944at2"/>
<dbReference type="eggNOG" id="COG2931">
    <property type="taxonomic scope" value="Bacteria"/>
</dbReference>
<dbReference type="STRING" id="497965.Cyan7822_2389"/>
<reference evidence="4" key="1">
    <citation type="journal article" date="2011" name="MBio">
        <title>Novel metabolic attributes of the genus Cyanothece, comprising a group of unicellular nitrogen-fixing Cyanobacteria.</title>
        <authorList>
            <person name="Bandyopadhyay A."/>
            <person name="Elvitigala T."/>
            <person name="Welsh E."/>
            <person name="Stockel J."/>
            <person name="Liberton M."/>
            <person name="Min H."/>
            <person name="Sherman L.A."/>
            <person name="Pakrasi H.B."/>
        </authorList>
    </citation>
    <scope>NUCLEOTIDE SEQUENCE [LARGE SCALE GENOMIC DNA]</scope>
    <source>
        <strain evidence="4">PCC 7822</strain>
    </source>
</reference>
<gene>
    <name evidence="3" type="ordered locus">Cyan7822_2389</name>
</gene>
<dbReference type="RefSeq" id="WP_013322469.1">
    <property type="nucleotide sequence ID" value="NC_014501.1"/>
</dbReference>
<dbReference type="EMBL" id="CP002198">
    <property type="protein sequence ID" value="ADN14364.1"/>
    <property type="molecule type" value="Genomic_DNA"/>
</dbReference>
<feature type="domain" description="DUF642" evidence="2">
    <location>
        <begin position="33"/>
        <end position="187"/>
    </location>
</feature>
<dbReference type="KEGG" id="cyj:Cyan7822_2389"/>
<accession>E0UFY1</accession>
<dbReference type="HOGENOM" id="CLU_105446_0_0_3"/>